<organism evidence="2 3">
    <name type="scientific">Mucuna pruriens</name>
    <name type="common">Velvet bean</name>
    <name type="synonym">Dolichos pruriens</name>
    <dbReference type="NCBI Taxonomy" id="157652"/>
    <lineage>
        <taxon>Eukaryota</taxon>
        <taxon>Viridiplantae</taxon>
        <taxon>Streptophyta</taxon>
        <taxon>Embryophyta</taxon>
        <taxon>Tracheophyta</taxon>
        <taxon>Spermatophyta</taxon>
        <taxon>Magnoliopsida</taxon>
        <taxon>eudicotyledons</taxon>
        <taxon>Gunneridae</taxon>
        <taxon>Pentapetalae</taxon>
        <taxon>rosids</taxon>
        <taxon>fabids</taxon>
        <taxon>Fabales</taxon>
        <taxon>Fabaceae</taxon>
        <taxon>Papilionoideae</taxon>
        <taxon>50 kb inversion clade</taxon>
        <taxon>NPAAA clade</taxon>
        <taxon>indigoferoid/millettioid clade</taxon>
        <taxon>Phaseoleae</taxon>
        <taxon>Mucuna</taxon>
    </lineage>
</organism>
<dbReference type="OrthoDB" id="1432379at2759"/>
<dbReference type="AlphaFoldDB" id="A0A371I587"/>
<reference evidence="2" key="1">
    <citation type="submission" date="2018-05" db="EMBL/GenBank/DDBJ databases">
        <title>Draft genome of Mucuna pruriens seed.</title>
        <authorList>
            <person name="Nnadi N.E."/>
            <person name="Vos R."/>
            <person name="Hasami M.H."/>
            <person name="Devisetty U.K."/>
            <person name="Aguiy J.C."/>
        </authorList>
    </citation>
    <scope>NUCLEOTIDE SEQUENCE [LARGE SCALE GENOMIC DNA]</scope>
    <source>
        <strain evidence="2">JCA_2017</strain>
    </source>
</reference>
<sequence length="80" mass="9978">MFCTYVLVKEAEYWWENIYTRLETEGHESFKRVFLDKYFLEDVRDKREKKEKDFLELKQGNSTMSEYATKFEDLSKYYPY</sequence>
<dbReference type="EMBL" id="QJKJ01000890">
    <property type="protein sequence ID" value="RDY10210.1"/>
    <property type="molecule type" value="Genomic_DNA"/>
</dbReference>
<feature type="domain" description="Retrotransposon gag" evidence="1">
    <location>
        <begin position="7"/>
        <end position="79"/>
    </location>
</feature>
<proteinExistence type="predicted"/>
<keyword evidence="3" id="KW-1185">Reference proteome</keyword>
<evidence type="ECO:0000313" key="3">
    <source>
        <dbReference type="Proteomes" id="UP000257109"/>
    </source>
</evidence>
<feature type="non-terminal residue" evidence="2">
    <location>
        <position position="1"/>
    </location>
</feature>
<dbReference type="Proteomes" id="UP000257109">
    <property type="component" value="Unassembled WGS sequence"/>
</dbReference>
<accession>A0A371I587</accession>
<dbReference type="Pfam" id="PF03732">
    <property type="entry name" value="Retrotrans_gag"/>
    <property type="match status" value="1"/>
</dbReference>
<dbReference type="InterPro" id="IPR005162">
    <property type="entry name" value="Retrotrans_gag_dom"/>
</dbReference>
<name>A0A371I587_MUCPR</name>
<gene>
    <name evidence="2" type="ORF">CR513_05318</name>
</gene>
<evidence type="ECO:0000259" key="1">
    <source>
        <dbReference type="Pfam" id="PF03732"/>
    </source>
</evidence>
<evidence type="ECO:0000313" key="2">
    <source>
        <dbReference type="EMBL" id="RDY10210.1"/>
    </source>
</evidence>
<protein>
    <recommendedName>
        <fullName evidence="1">Retrotransposon gag domain-containing protein</fullName>
    </recommendedName>
</protein>
<comment type="caution">
    <text evidence="2">The sequence shown here is derived from an EMBL/GenBank/DDBJ whole genome shotgun (WGS) entry which is preliminary data.</text>
</comment>